<name>A0A2X1VZW1_PHODM</name>
<reference evidence="1 2" key="1">
    <citation type="submission" date="2018-06" db="EMBL/GenBank/DDBJ databases">
        <authorList>
            <consortium name="Pathogen Informatics"/>
            <person name="Doyle S."/>
        </authorList>
    </citation>
    <scope>NUCLEOTIDE SEQUENCE [LARGE SCALE GENOMIC DNA]</scope>
    <source>
        <strain evidence="1 2">NCTC11647</strain>
    </source>
</reference>
<protein>
    <submittedName>
        <fullName evidence="1">Uncharacterized protein</fullName>
    </submittedName>
</protein>
<evidence type="ECO:0000313" key="1">
    <source>
        <dbReference type="EMBL" id="SPY28032.1"/>
    </source>
</evidence>
<dbReference type="Proteomes" id="UP000251647">
    <property type="component" value="Unassembled WGS sequence"/>
</dbReference>
<dbReference type="EMBL" id="UATL01000001">
    <property type="protein sequence ID" value="SPY28032.1"/>
    <property type="molecule type" value="Genomic_DNA"/>
</dbReference>
<evidence type="ECO:0000313" key="2">
    <source>
        <dbReference type="Proteomes" id="UP000251647"/>
    </source>
</evidence>
<proteinExistence type="predicted"/>
<gene>
    <name evidence="1" type="ORF">NCTC11647_01118</name>
</gene>
<dbReference type="AlphaFoldDB" id="A0A2X1VZW1"/>
<sequence>MNLWLMLTVQKMNFNNYQSFSDYLDDLNKQKQNAQIQGKPQAYPQRTQVVVDPTDQSKAREALAKEQELASRKAEQETKMQHYRISGRYVLENEAVSQQKQQKPTRPADPNRIAYIQQLRKELKLVKR</sequence>
<organism evidence="1 2">
    <name type="scientific">Photobacterium damselae</name>
    <dbReference type="NCBI Taxonomy" id="38293"/>
    <lineage>
        <taxon>Bacteria</taxon>
        <taxon>Pseudomonadati</taxon>
        <taxon>Pseudomonadota</taxon>
        <taxon>Gammaproteobacteria</taxon>
        <taxon>Vibrionales</taxon>
        <taxon>Vibrionaceae</taxon>
        <taxon>Photobacterium</taxon>
    </lineage>
</organism>
<accession>A0A2X1VZW1</accession>